<organism evidence="10 11">
    <name type="scientific">Hirsutella rhossiliensis</name>
    <dbReference type="NCBI Taxonomy" id="111463"/>
    <lineage>
        <taxon>Eukaryota</taxon>
        <taxon>Fungi</taxon>
        <taxon>Dikarya</taxon>
        <taxon>Ascomycota</taxon>
        <taxon>Pezizomycotina</taxon>
        <taxon>Sordariomycetes</taxon>
        <taxon>Hypocreomycetidae</taxon>
        <taxon>Hypocreales</taxon>
        <taxon>Ophiocordycipitaceae</taxon>
        <taxon>Hirsutella</taxon>
    </lineage>
</organism>
<dbReference type="EC" id="3.4.19.12" evidence="2"/>
<dbReference type="Pfam" id="PF12359">
    <property type="entry name" value="DUF3645"/>
    <property type="match status" value="1"/>
</dbReference>
<comment type="caution">
    <text evidence="10">The sequence shown here is derived from an EMBL/GenBank/DDBJ whole genome shotgun (WGS) entry which is preliminary data.</text>
</comment>
<dbReference type="InterPro" id="IPR022105">
    <property type="entry name" value="DUF3645"/>
</dbReference>
<accession>A0A9P8N4V8</accession>
<evidence type="ECO:0000256" key="4">
    <source>
        <dbReference type="ARBA" id="ARBA00022786"/>
    </source>
</evidence>
<evidence type="ECO:0000313" key="10">
    <source>
        <dbReference type="EMBL" id="KAH0965981.1"/>
    </source>
</evidence>
<dbReference type="PANTHER" id="PTHR13367:SF34">
    <property type="match status" value="1"/>
</dbReference>
<keyword evidence="4" id="KW-0833">Ubl conjugation pathway</keyword>
<evidence type="ECO:0000256" key="7">
    <source>
        <dbReference type="SAM" id="Coils"/>
    </source>
</evidence>
<feature type="domain" description="DUF3638" evidence="8">
    <location>
        <begin position="35"/>
        <end position="260"/>
    </location>
</feature>
<dbReference type="GO" id="GO:0006508">
    <property type="term" value="P:proteolysis"/>
    <property type="evidence" value="ECO:0007669"/>
    <property type="project" value="UniProtKB-KW"/>
</dbReference>
<evidence type="ECO:0000256" key="3">
    <source>
        <dbReference type="ARBA" id="ARBA00022670"/>
    </source>
</evidence>
<keyword evidence="6" id="KW-0788">Thiol protease</keyword>
<evidence type="ECO:0000256" key="1">
    <source>
        <dbReference type="ARBA" id="ARBA00000707"/>
    </source>
</evidence>
<name>A0A9P8N4V8_9HYPO</name>
<evidence type="ECO:0000256" key="6">
    <source>
        <dbReference type="ARBA" id="ARBA00022807"/>
    </source>
</evidence>
<keyword evidence="3" id="KW-0645">Protease</keyword>
<gene>
    <name evidence="10" type="ORF">HRG_03997</name>
</gene>
<sequence length="1157" mass="130314">MLATSLIELQQAERLLQLASNEADLVKEIQNQRPRAWCPLRHPDYLLLEIEGNFRIRPVQEQIAAIMENPPNNQNAVLQLSMGEGKSTVISPMVAASVADGLRLARVLVAKPQFRQMNEILISKLGGLLGRRVFYLPFARKINIREAEAQHIHKICTDCRDEGGVLLVQPEHILSLQLMAILKSTENDKSPELGQILLKTLTLFQNHSQDLIDESDENFSPKFELIYTKGKQGPIGFSPYRWLLIHELLSMVAKFAKQVQRELPLAIEIDDQHRDRFPRVRLLSEEAGAKLNSLIAAHVCRVGLSSGLAIGRQSHSVKDAILRYIIDRDVDISVIEKVQTSVWTDSTKDAILLLRGLLAGGVLAFALASKRWTVDYGLVWNRQPATKLAVPYRAKNVPSLASEFSHPDLQIILSTLSFYYGGMSDEDLVASLKHVSQSDQAKNEFANWTASTSLSEAFCTLDGLNLSDETRTQEVFSALRYSKGAIDYFLSRIVFPKAIKEFPSKLAASGWDIGRIKPYPTTGFSGTKDSSHALPLEMRQIEAPNQEHTDAMVLSNMLAEGNNVVLLSEMGHNGPCLGSQLIKAIVGMRPGVRVILDVGAQVLEMSNEQVAQAWLELTENHDKTEAALFCDEDDEFVVIDRRGHKEPLKTSPFAKQLDLCLIFMDQARCFGTDLQLPLSSRAAVTLGAKTTKDKLAQACMRMRKLGAGQTVVFCVPQEIEMRIREQPWLGSGPIEVSDILCWSIRETWTDCQQLIGVWAVQGKRYERQRILWGQSRDDERLCLSKDLAEKFLENEAQTLESRYKPDYVEPPSIAELPGDPSNLAQIVERCQKFHVQIQTASLQEQQERELAPELEEESQVQRVVDATPADHRLHPKVREFIENGCLPPSNNGFLWAFQTLENTTAATHFDVRKFPRQLRCTHDFASTVKEGAPSDAYQRGVQFVLTSHKAERRETIVVLISPYEAEKLYASIQASEHVLLRLYAPRQNQVYAPLNLDLFHIGKAPSNHPIPRDLMIQLNLFAGQLWFDSYQEYVDVCQYLCLTSGDPADGDDAAVDGFIEPGRRVRPHRGWTNFAESPVQFLKVLMAKIRYSGNSSIERTHVGKMLNGVILTEDDFEPRPKRKAESQLTREDDAEIRLFVRDVVEVGMDVRLDETWS</sequence>
<dbReference type="GeneID" id="68353126"/>
<proteinExistence type="predicted"/>
<evidence type="ECO:0000256" key="2">
    <source>
        <dbReference type="ARBA" id="ARBA00012759"/>
    </source>
</evidence>
<keyword evidence="7" id="KW-0175">Coiled coil</keyword>
<dbReference type="AlphaFoldDB" id="A0A9P8N4V8"/>
<dbReference type="GO" id="GO:0004843">
    <property type="term" value="F:cysteine-type deubiquitinase activity"/>
    <property type="evidence" value="ECO:0007669"/>
    <property type="project" value="UniProtKB-EC"/>
</dbReference>
<dbReference type="OrthoDB" id="3182339at2759"/>
<dbReference type="EMBL" id="JAIZPD010000003">
    <property type="protein sequence ID" value="KAH0965981.1"/>
    <property type="molecule type" value="Genomic_DNA"/>
</dbReference>
<evidence type="ECO:0000313" key="11">
    <source>
        <dbReference type="Proteomes" id="UP000824596"/>
    </source>
</evidence>
<evidence type="ECO:0000256" key="5">
    <source>
        <dbReference type="ARBA" id="ARBA00022801"/>
    </source>
</evidence>
<evidence type="ECO:0000259" key="8">
    <source>
        <dbReference type="Pfam" id="PF12340"/>
    </source>
</evidence>
<dbReference type="Pfam" id="PF12340">
    <property type="entry name" value="DUF3638"/>
    <property type="match status" value="1"/>
</dbReference>
<dbReference type="RefSeq" id="XP_044723494.1">
    <property type="nucleotide sequence ID" value="XM_044862468.1"/>
</dbReference>
<dbReference type="PANTHER" id="PTHR13367">
    <property type="entry name" value="UBIQUITIN THIOESTERASE"/>
    <property type="match status" value="1"/>
</dbReference>
<feature type="domain" description="DUF3645" evidence="9">
    <location>
        <begin position="382"/>
        <end position="413"/>
    </location>
</feature>
<comment type="catalytic activity">
    <reaction evidence="1">
        <text>Thiol-dependent hydrolysis of ester, thioester, amide, peptide and isopeptide bonds formed by the C-terminal Gly of ubiquitin (a 76-residue protein attached to proteins as an intracellular targeting signal).</text>
        <dbReference type="EC" id="3.4.19.12"/>
    </reaction>
</comment>
<dbReference type="InterPro" id="IPR051346">
    <property type="entry name" value="OTU_Deubiquitinase"/>
</dbReference>
<dbReference type="Proteomes" id="UP000824596">
    <property type="component" value="Unassembled WGS sequence"/>
</dbReference>
<dbReference type="InterPro" id="IPR022099">
    <property type="entry name" value="DUF3638"/>
</dbReference>
<keyword evidence="11" id="KW-1185">Reference proteome</keyword>
<reference evidence="10" key="1">
    <citation type="submission" date="2021-09" db="EMBL/GenBank/DDBJ databases">
        <title>A high-quality genome of the endoparasitic fungus Hirsutella rhossiliensis with a comparison of Hirsutella genomes reveals transposable elements contributing to genome size variation.</title>
        <authorList>
            <person name="Lin R."/>
            <person name="Jiao Y."/>
            <person name="Sun X."/>
            <person name="Ling J."/>
            <person name="Xie B."/>
            <person name="Cheng X."/>
        </authorList>
    </citation>
    <scope>NUCLEOTIDE SEQUENCE</scope>
    <source>
        <strain evidence="10">HR02</strain>
    </source>
</reference>
<protein>
    <recommendedName>
        <fullName evidence="2">ubiquitinyl hydrolase 1</fullName>
        <ecNumber evidence="2">3.4.19.12</ecNumber>
    </recommendedName>
</protein>
<feature type="coiled-coil region" evidence="7">
    <location>
        <begin position="2"/>
        <end position="29"/>
    </location>
</feature>
<keyword evidence="5" id="KW-0378">Hydrolase</keyword>
<evidence type="ECO:0000259" key="9">
    <source>
        <dbReference type="Pfam" id="PF12359"/>
    </source>
</evidence>